<protein>
    <submittedName>
        <fullName evidence="1">Uncharacterized protein</fullName>
    </submittedName>
</protein>
<reference evidence="1 2" key="1">
    <citation type="journal article" date="2020" name="Cell">
        <title>Large-Scale Comparative Analyses of Tick Genomes Elucidate Their Genetic Diversity and Vector Capacities.</title>
        <authorList>
            <consortium name="Tick Genome and Microbiome Consortium (TIGMIC)"/>
            <person name="Jia N."/>
            <person name="Wang J."/>
            <person name="Shi W."/>
            <person name="Du L."/>
            <person name="Sun Y."/>
            <person name="Zhan W."/>
            <person name="Jiang J.F."/>
            <person name="Wang Q."/>
            <person name="Zhang B."/>
            <person name="Ji P."/>
            <person name="Bell-Sakyi L."/>
            <person name="Cui X.M."/>
            <person name="Yuan T.T."/>
            <person name="Jiang B.G."/>
            <person name="Yang W.F."/>
            <person name="Lam T.T."/>
            <person name="Chang Q.C."/>
            <person name="Ding S.J."/>
            <person name="Wang X.J."/>
            <person name="Zhu J.G."/>
            <person name="Ruan X.D."/>
            <person name="Zhao L."/>
            <person name="Wei J.T."/>
            <person name="Ye R.Z."/>
            <person name="Que T.C."/>
            <person name="Du C.H."/>
            <person name="Zhou Y.H."/>
            <person name="Cheng J.X."/>
            <person name="Dai P.F."/>
            <person name="Guo W.B."/>
            <person name="Han X.H."/>
            <person name="Huang E.J."/>
            <person name="Li L.F."/>
            <person name="Wei W."/>
            <person name="Gao Y.C."/>
            <person name="Liu J.Z."/>
            <person name="Shao H.Z."/>
            <person name="Wang X."/>
            <person name="Wang C.C."/>
            <person name="Yang T.C."/>
            <person name="Huo Q.B."/>
            <person name="Li W."/>
            <person name="Chen H.Y."/>
            <person name="Chen S.E."/>
            <person name="Zhou L.G."/>
            <person name="Ni X.B."/>
            <person name="Tian J.H."/>
            <person name="Sheng Y."/>
            <person name="Liu T."/>
            <person name="Pan Y.S."/>
            <person name="Xia L.Y."/>
            <person name="Li J."/>
            <person name="Zhao F."/>
            <person name="Cao W.C."/>
        </authorList>
    </citation>
    <scope>NUCLEOTIDE SEQUENCE [LARGE SCALE GENOMIC DNA]</scope>
    <source>
        <strain evidence="1">HaeL-2018</strain>
    </source>
</reference>
<sequence length="349" mass="38221">MNGVECTDKCVLAKVPRCVPPRRIKTLTLKLSIPEQATTRPGCRRRRCVLCSKQESSTGRSQKSLTLTCTYAPQTYAPQLRSKGRSFRNLYSEAMQEAVCFTHIKGQTGMRVLQNDFRMTPSSSFVLVAGVALWLACVCVHALPNETGSKPGVTASESVAAPVIGGAPPASRRAPRLDERKFKYDADPKKELTQFMNTKNLVKTLVKLVFGSDEESAATSRQILNLLVTVLDMLKTTFGNRARSSTARGFRGALDDAALAGTTMLKGFVKSVMTKDDNCMQRYLCEASRDAVKEAHEVGYLVAQFGGYAASYALQAQKASPMQRTYNATRSGRSGEDCFNLYSACNETD</sequence>
<proteinExistence type="predicted"/>
<dbReference type="InterPro" id="IPR006631">
    <property type="entry name" value="DM4_12"/>
</dbReference>
<name>A0A9J6GZ02_HAELO</name>
<dbReference type="PANTHER" id="PTHR41158">
    <property type="entry name" value="AGAP010294-PA"/>
    <property type="match status" value="1"/>
</dbReference>
<dbReference type="Pfam" id="PF07841">
    <property type="entry name" value="DM4_12"/>
    <property type="match status" value="1"/>
</dbReference>
<evidence type="ECO:0000313" key="1">
    <source>
        <dbReference type="EMBL" id="KAH9380658.1"/>
    </source>
</evidence>
<dbReference type="AlphaFoldDB" id="A0A9J6GZ02"/>
<accession>A0A9J6GZ02</accession>
<keyword evidence="2" id="KW-1185">Reference proteome</keyword>
<evidence type="ECO:0000313" key="2">
    <source>
        <dbReference type="Proteomes" id="UP000821853"/>
    </source>
</evidence>
<dbReference type="EMBL" id="JABSTR010000010">
    <property type="protein sequence ID" value="KAH9380658.1"/>
    <property type="molecule type" value="Genomic_DNA"/>
</dbReference>
<gene>
    <name evidence="1" type="ORF">HPB48_015872</name>
</gene>
<dbReference type="PANTHER" id="PTHR41158:SF2">
    <property type="entry name" value="AGAP010294-PA"/>
    <property type="match status" value="1"/>
</dbReference>
<dbReference type="Proteomes" id="UP000821853">
    <property type="component" value="Chromosome 8"/>
</dbReference>
<dbReference type="VEuPathDB" id="VectorBase:HLOH_045091"/>
<organism evidence="1 2">
    <name type="scientific">Haemaphysalis longicornis</name>
    <name type="common">Bush tick</name>
    <dbReference type="NCBI Taxonomy" id="44386"/>
    <lineage>
        <taxon>Eukaryota</taxon>
        <taxon>Metazoa</taxon>
        <taxon>Ecdysozoa</taxon>
        <taxon>Arthropoda</taxon>
        <taxon>Chelicerata</taxon>
        <taxon>Arachnida</taxon>
        <taxon>Acari</taxon>
        <taxon>Parasitiformes</taxon>
        <taxon>Ixodida</taxon>
        <taxon>Ixodoidea</taxon>
        <taxon>Ixodidae</taxon>
        <taxon>Haemaphysalinae</taxon>
        <taxon>Haemaphysalis</taxon>
    </lineage>
</organism>
<dbReference type="OrthoDB" id="7587145at2759"/>
<comment type="caution">
    <text evidence="1">The sequence shown here is derived from an EMBL/GenBank/DDBJ whole genome shotgun (WGS) entry which is preliminary data.</text>
</comment>